<evidence type="ECO:0000313" key="2">
    <source>
        <dbReference type="EMBL" id="GLY85410.1"/>
    </source>
</evidence>
<dbReference type="AlphaFoldDB" id="A0A9W6S008"/>
<evidence type="ECO:0000256" key="1">
    <source>
        <dbReference type="SAM" id="Phobius"/>
    </source>
</evidence>
<name>A0A9W6S008_9ACTN</name>
<feature type="transmembrane region" description="Helical" evidence="1">
    <location>
        <begin position="21"/>
        <end position="40"/>
    </location>
</feature>
<keyword evidence="3" id="KW-1185">Reference proteome</keyword>
<dbReference type="Proteomes" id="UP001165074">
    <property type="component" value="Unassembled WGS sequence"/>
</dbReference>
<keyword evidence="1" id="KW-0472">Membrane</keyword>
<keyword evidence="1" id="KW-0812">Transmembrane</keyword>
<dbReference type="RefSeq" id="WP_285572307.1">
    <property type="nucleotide sequence ID" value="NZ_BSTK01000004.1"/>
</dbReference>
<dbReference type="EMBL" id="BSTK01000004">
    <property type="protein sequence ID" value="GLY85410.1"/>
    <property type="molecule type" value="Genomic_DNA"/>
</dbReference>
<sequence length="339" mass="37236">MLGQLGKDTFGLLDRRFVMNAFLPTLVLVGSVAILAMVWWNGAATSSRTWDRLTPTAKGLVITGVVLLAGVLANVVAAHTSTLISWYEGHWRSPIGIRVAKAGRRWHRRKLERLDPADPADYDRIHHTYPLPSRPDDVQATRLGNILRNAELYPYDRYGIDAAIVWPRLHPLLPPELTAPLSAAKADLEFQLVVSTLSAAFSVIAGVLALAAGESPGVFLACYWGGGLLAWAAYVGALRSARLYGMRVKVAFDLYRGALLDRLDPSEPDRGEERWRRLALWWYRGLPPDADLLDEDLPAPPAAGTTTARRRLRLPTMPLTGWIALAALCTGLLALTILP</sequence>
<feature type="transmembrane region" description="Helical" evidence="1">
    <location>
        <begin position="319"/>
        <end position="338"/>
    </location>
</feature>
<feature type="transmembrane region" description="Helical" evidence="1">
    <location>
        <begin position="192"/>
        <end position="212"/>
    </location>
</feature>
<organism evidence="2 3">
    <name type="scientific">Actinoallomurus iriomotensis</name>
    <dbReference type="NCBI Taxonomy" id="478107"/>
    <lineage>
        <taxon>Bacteria</taxon>
        <taxon>Bacillati</taxon>
        <taxon>Actinomycetota</taxon>
        <taxon>Actinomycetes</taxon>
        <taxon>Streptosporangiales</taxon>
        <taxon>Thermomonosporaceae</taxon>
        <taxon>Actinoallomurus</taxon>
    </lineage>
</organism>
<reference evidence="2" key="1">
    <citation type="submission" date="2023-03" db="EMBL/GenBank/DDBJ databases">
        <title>Actinoallomurus iriomotensis NBRC 103684.</title>
        <authorList>
            <person name="Ichikawa N."/>
            <person name="Sato H."/>
            <person name="Tonouchi N."/>
        </authorList>
    </citation>
    <scope>NUCLEOTIDE SEQUENCE</scope>
    <source>
        <strain evidence="2">NBRC 103684</strain>
    </source>
</reference>
<comment type="caution">
    <text evidence="2">The sequence shown here is derived from an EMBL/GenBank/DDBJ whole genome shotgun (WGS) entry which is preliminary data.</text>
</comment>
<proteinExistence type="predicted"/>
<evidence type="ECO:0000313" key="3">
    <source>
        <dbReference type="Proteomes" id="UP001165074"/>
    </source>
</evidence>
<feature type="transmembrane region" description="Helical" evidence="1">
    <location>
        <begin position="218"/>
        <end position="237"/>
    </location>
</feature>
<keyword evidence="1" id="KW-1133">Transmembrane helix</keyword>
<protein>
    <submittedName>
        <fullName evidence="2">Uncharacterized protein</fullName>
    </submittedName>
</protein>
<gene>
    <name evidence="2" type="ORF">Airi02_033390</name>
</gene>
<feature type="transmembrane region" description="Helical" evidence="1">
    <location>
        <begin position="60"/>
        <end position="87"/>
    </location>
</feature>
<accession>A0A9W6S008</accession>